<keyword evidence="2" id="KW-1185">Reference proteome</keyword>
<comment type="caution">
    <text evidence="1">The sequence shown here is derived from an EMBL/GenBank/DDBJ whole genome shotgun (WGS) entry which is preliminary data.</text>
</comment>
<feature type="non-terminal residue" evidence="1">
    <location>
        <position position="86"/>
    </location>
</feature>
<dbReference type="EMBL" id="MUJZ01044539">
    <property type="protein sequence ID" value="OTF74940.1"/>
    <property type="molecule type" value="Genomic_DNA"/>
</dbReference>
<reference evidence="1 2" key="1">
    <citation type="submission" date="2017-03" db="EMBL/GenBank/DDBJ databases">
        <title>Genome Survey of Euroglyphus maynei.</title>
        <authorList>
            <person name="Arlian L.G."/>
            <person name="Morgan M.S."/>
            <person name="Rider S.D."/>
        </authorList>
    </citation>
    <scope>NUCLEOTIDE SEQUENCE [LARGE SCALE GENOMIC DNA]</scope>
    <source>
        <strain evidence="1">Arlian Lab</strain>
        <tissue evidence="1">Whole body</tissue>
    </source>
</reference>
<evidence type="ECO:0008006" key="3">
    <source>
        <dbReference type="Google" id="ProtNLM"/>
    </source>
</evidence>
<evidence type="ECO:0000313" key="2">
    <source>
        <dbReference type="Proteomes" id="UP000194236"/>
    </source>
</evidence>
<dbReference type="AlphaFoldDB" id="A0A1Y3B2A0"/>
<accession>A0A1Y3B2A0</accession>
<dbReference type="Gene3D" id="3.40.50.2000">
    <property type="entry name" value="Glycogen Phosphorylase B"/>
    <property type="match status" value="1"/>
</dbReference>
<name>A0A1Y3B2A0_EURMA</name>
<gene>
    <name evidence="1" type="ORF">BLA29_014826</name>
</gene>
<organism evidence="1 2">
    <name type="scientific">Euroglyphus maynei</name>
    <name type="common">Mayne's house dust mite</name>
    <dbReference type="NCBI Taxonomy" id="6958"/>
    <lineage>
        <taxon>Eukaryota</taxon>
        <taxon>Metazoa</taxon>
        <taxon>Ecdysozoa</taxon>
        <taxon>Arthropoda</taxon>
        <taxon>Chelicerata</taxon>
        <taxon>Arachnida</taxon>
        <taxon>Acari</taxon>
        <taxon>Acariformes</taxon>
        <taxon>Sarcoptiformes</taxon>
        <taxon>Astigmata</taxon>
        <taxon>Psoroptidia</taxon>
        <taxon>Analgoidea</taxon>
        <taxon>Pyroglyphidae</taxon>
        <taxon>Pyroglyphinae</taxon>
        <taxon>Euroglyphus</taxon>
    </lineage>
</organism>
<dbReference type="Proteomes" id="UP000194236">
    <property type="component" value="Unassembled WGS sequence"/>
</dbReference>
<dbReference type="OrthoDB" id="10617486at2759"/>
<dbReference type="SUPFAM" id="SSF53756">
    <property type="entry name" value="UDP-Glycosyltransferase/glycogen phosphorylase"/>
    <property type="match status" value="1"/>
</dbReference>
<proteinExistence type="predicted"/>
<protein>
    <recommendedName>
        <fullName evidence="3">Glycosyltransferase family 28 N-terminal domain-containing protein</fullName>
    </recommendedName>
</protein>
<sequence length="86" mass="9698">MENNFIAKRILATPVLGVGHVNACAGIALPLLKRGHRVAFFLEKPFAGKLLERGFEEIVYEIDYKPDDEFAKMNNEKPGEQIAHFL</sequence>
<evidence type="ECO:0000313" key="1">
    <source>
        <dbReference type="EMBL" id="OTF74940.1"/>
    </source>
</evidence>